<feature type="compositionally biased region" description="Basic and acidic residues" evidence="1">
    <location>
        <begin position="109"/>
        <end position="119"/>
    </location>
</feature>
<name>A0A9N9HKB2_9GLOM</name>
<proteinExistence type="predicted"/>
<keyword evidence="3" id="KW-1185">Reference proteome</keyword>
<reference evidence="2" key="1">
    <citation type="submission" date="2021-06" db="EMBL/GenBank/DDBJ databases">
        <authorList>
            <person name="Kallberg Y."/>
            <person name="Tangrot J."/>
            <person name="Rosling A."/>
        </authorList>
    </citation>
    <scope>NUCLEOTIDE SEQUENCE</scope>
    <source>
        <strain evidence="2">CL551</strain>
    </source>
</reference>
<gene>
    <name evidence="2" type="ORF">AMORRO_LOCUS11350</name>
</gene>
<feature type="region of interest" description="Disordered" evidence="1">
    <location>
        <begin position="109"/>
        <end position="128"/>
    </location>
</feature>
<organism evidence="2 3">
    <name type="scientific">Acaulospora morrowiae</name>
    <dbReference type="NCBI Taxonomy" id="94023"/>
    <lineage>
        <taxon>Eukaryota</taxon>
        <taxon>Fungi</taxon>
        <taxon>Fungi incertae sedis</taxon>
        <taxon>Mucoromycota</taxon>
        <taxon>Glomeromycotina</taxon>
        <taxon>Glomeromycetes</taxon>
        <taxon>Diversisporales</taxon>
        <taxon>Acaulosporaceae</taxon>
        <taxon>Acaulospora</taxon>
    </lineage>
</organism>
<dbReference type="AlphaFoldDB" id="A0A9N9HKB2"/>
<comment type="caution">
    <text evidence="2">The sequence shown here is derived from an EMBL/GenBank/DDBJ whole genome shotgun (WGS) entry which is preliminary data.</text>
</comment>
<evidence type="ECO:0000313" key="3">
    <source>
        <dbReference type="Proteomes" id="UP000789342"/>
    </source>
</evidence>
<dbReference type="Proteomes" id="UP000789342">
    <property type="component" value="Unassembled WGS sequence"/>
</dbReference>
<protein>
    <submittedName>
        <fullName evidence="2">3496_t:CDS:1</fullName>
    </submittedName>
</protein>
<dbReference type="OrthoDB" id="2409807at2759"/>
<dbReference type="EMBL" id="CAJVPV010014216">
    <property type="protein sequence ID" value="CAG8683297.1"/>
    <property type="molecule type" value="Genomic_DNA"/>
</dbReference>
<evidence type="ECO:0000256" key="1">
    <source>
        <dbReference type="SAM" id="MobiDB-lite"/>
    </source>
</evidence>
<accession>A0A9N9HKB2</accession>
<evidence type="ECO:0000313" key="2">
    <source>
        <dbReference type="EMBL" id="CAG8683297.1"/>
    </source>
</evidence>
<sequence length="195" mass="22465">MSGCGYSPMLVGIQYQSQKAISLFDKNQPTCQPTGTKSKWVVDLLTEDFLIIDHETGSGSSTQAYRKEKKKPFLTIDELIKWLTKPEIKNNKKIRSKLISKTDEKGFNLMEKSDNKNNESSDSEYDTADEDSNIYFEKIEDPYINKIAEAGKFNKSEVYDYYVFMPKGFAKNEPLGFFESIEEKIANIYKRELVD</sequence>